<dbReference type="Pfam" id="PF06083">
    <property type="entry name" value="IL17"/>
    <property type="match status" value="1"/>
</dbReference>
<feature type="chain" id="PRO_5036115451" description="Secreted protein" evidence="5">
    <location>
        <begin position="21"/>
        <end position="135"/>
    </location>
</feature>
<evidence type="ECO:0000256" key="1">
    <source>
        <dbReference type="ARBA" id="ARBA00004613"/>
    </source>
</evidence>
<evidence type="ECO:0008006" key="9">
    <source>
        <dbReference type="Google" id="ProtNLM"/>
    </source>
</evidence>
<dbReference type="EMBL" id="QKKF02009929">
    <property type="protein sequence ID" value="RZF45107.1"/>
    <property type="molecule type" value="Genomic_DNA"/>
</dbReference>
<protein>
    <recommendedName>
        <fullName evidence="9">Secreted protein</fullName>
    </recommendedName>
</protein>
<name>A0A482XHF7_LAOST</name>
<dbReference type="InParanoid" id="A0A482XHF7"/>
<comment type="similarity">
    <text evidence="2">Belongs to the IL-17 family.</text>
</comment>
<feature type="signal peptide" evidence="5">
    <location>
        <begin position="1"/>
        <end position="20"/>
    </location>
</feature>
<evidence type="ECO:0000256" key="4">
    <source>
        <dbReference type="ARBA" id="ARBA00022729"/>
    </source>
</evidence>
<evidence type="ECO:0000313" key="8">
    <source>
        <dbReference type="Proteomes" id="UP000291343"/>
    </source>
</evidence>
<keyword evidence="8" id="KW-1185">Reference proteome</keyword>
<dbReference type="GO" id="GO:0005576">
    <property type="term" value="C:extracellular region"/>
    <property type="evidence" value="ECO:0007669"/>
    <property type="project" value="UniProtKB-SubCell"/>
</dbReference>
<dbReference type="Proteomes" id="UP000291343">
    <property type="component" value="Unassembled WGS sequence"/>
</dbReference>
<dbReference type="InterPro" id="IPR029034">
    <property type="entry name" value="Cystine-knot_cytokine"/>
</dbReference>
<accession>A0A482XHF7</accession>
<reference evidence="7" key="2">
    <citation type="submission" date="2019-02" db="EMBL/GenBank/DDBJ databases">
        <authorList>
            <person name="Zhu J."/>
            <person name="Jiang F."/>
            <person name="Wang X."/>
            <person name="Yang P."/>
            <person name="Bao Y."/>
            <person name="Zhao W."/>
            <person name="Wang W."/>
            <person name="Lu H."/>
            <person name="Wang Q."/>
            <person name="Cui N."/>
            <person name="Li J."/>
            <person name="Chen X."/>
            <person name="Luo L."/>
            <person name="Yu J."/>
            <person name="Kang L."/>
            <person name="Cui F."/>
        </authorList>
    </citation>
    <scope>NUCLEOTIDE SEQUENCE</scope>
    <source>
        <strain evidence="7">Lst14</strain>
        <tissue evidence="7">Whole body</tissue>
    </source>
</reference>
<keyword evidence="4 5" id="KW-0732">Signal</keyword>
<comment type="caution">
    <text evidence="7">The sequence shown here is derived from an EMBL/GenBank/DDBJ whole genome shotgun (WGS) entry which is preliminary data.</text>
</comment>
<keyword evidence="3" id="KW-0964">Secreted</keyword>
<dbReference type="Gene3D" id="2.10.90.10">
    <property type="entry name" value="Cystine-knot cytokines"/>
    <property type="match status" value="1"/>
</dbReference>
<dbReference type="OrthoDB" id="6038945at2759"/>
<dbReference type="EMBL" id="QKKF02011482">
    <property type="protein sequence ID" value="RZF44067.1"/>
    <property type="molecule type" value="Genomic_DNA"/>
</dbReference>
<comment type="subcellular location">
    <subcellularLocation>
        <location evidence="1">Secreted</location>
    </subcellularLocation>
</comment>
<dbReference type="AlphaFoldDB" id="A0A482XHF7"/>
<sequence length="135" mass="15156">MWCGCVFAFTVVMLAKFVHAAPAVDGGHVHVRHHKKFLHALPLRNAQNASICPFRVEESRDEQRIPVVLENVYCVQEGCRCTGDSAFKCIQLYTEVEVLYPATNRTHSLPLYHGCVCVHNKGMPVELHDTPNLVS</sequence>
<dbReference type="InterPro" id="IPR010345">
    <property type="entry name" value="IL-17_fam"/>
</dbReference>
<evidence type="ECO:0000313" key="6">
    <source>
        <dbReference type="EMBL" id="RZF44067.1"/>
    </source>
</evidence>
<organism evidence="7 8">
    <name type="scientific">Laodelphax striatellus</name>
    <name type="common">Small brown planthopper</name>
    <name type="synonym">Delphax striatella</name>
    <dbReference type="NCBI Taxonomy" id="195883"/>
    <lineage>
        <taxon>Eukaryota</taxon>
        <taxon>Metazoa</taxon>
        <taxon>Ecdysozoa</taxon>
        <taxon>Arthropoda</taxon>
        <taxon>Hexapoda</taxon>
        <taxon>Insecta</taxon>
        <taxon>Pterygota</taxon>
        <taxon>Neoptera</taxon>
        <taxon>Paraneoptera</taxon>
        <taxon>Hemiptera</taxon>
        <taxon>Auchenorrhyncha</taxon>
        <taxon>Fulgoroidea</taxon>
        <taxon>Delphacidae</taxon>
        <taxon>Criomorphinae</taxon>
        <taxon>Laodelphax</taxon>
    </lineage>
</organism>
<evidence type="ECO:0000256" key="3">
    <source>
        <dbReference type="ARBA" id="ARBA00022525"/>
    </source>
</evidence>
<evidence type="ECO:0000256" key="5">
    <source>
        <dbReference type="SAM" id="SignalP"/>
    </source>
</evidence>
<reference evidence="7 8" key="1">
    <citation type="journal article" date="2017" name="Gigascience">
        <title>Genome sequence of the small brown planthopper, Laodelphax striatellus.</title>
        <authorList>
            <person name="Zhu J."/>
            <person name="Jiang F."/>
            <person name="Wang X."/>
            <person name="Yang P."/>
            <person name="Bao Y."/>
            <person name="Zhao W."/>
            <person name="Wang W."/>
            <person name="Lu H."/>
            <person name="Wang Q."/>
            <person name="Cui N."/>
            <person name="Li J."/>
            <person name="Chen X."/>
            <person name="Luo L."/>
            <person name="Yu J."/>
            <person name="Kang L."/>
            <person name="Cui F."/>
        </authorList>
    </citation>
    <scope>NUCLEOTIDE SEQUENCE [LARGE SCALE GENOMIC DNA]</scope>
    <source>
        <strain evidence="7">Lst14</strain>
        <tissue evidence="7">Whole body</tissue>
    </source>
</reference>
<proteinExistence type="inferred from homology"/>
<dbReference type="GO" id="GO:0005125">
    <property type="term" value="F:cytokine activity"/>
    <property type="evidence" value="ECO:0007669"/>
    <property type="project" value="InterPro"/>
</dbReference>
<dbReference type="SUPFAM" id="SSF57501">
    <property type="entry name" value="Cystine-knot cytokines"/>
    <property type="match status" value="1"/>
</dbReference>
<evidence type="ECO:0000256" key="2">
    <source>
        <dbReference type="ARBA" id="ARBA00007236"/>
    </source>
</evidence>
<gene>
    <name evidence="7" type="ORF">LSTR_LSTR013987</name>
    <name evidence="6" type="ORF">LSTR_LSTR017678</name>
</gene>
<evidence type="ECO:0000313" key="7">
    <source>
        <dbReference type="EMBL" id="RZF45107.1"/>
    </source>
</evidence>